<dbReference type="AlphaFoldDB" id="C6XC53"/>
<dbReference type="HOGENOM" id="CLU_1803915_0_0_4"/>
<protein>
    <submittedName>
        <fullName evidence="4">17 kDa surface antigen</fullName>
    </submittedName>
</protein>
<feature type="domain" description="Glycine zipper" evidence="3">
    <location>
        <begin position="42"/>
        <end position="82"/>
    </location>
</feature>
<accession>C6XC53</accession>
<gene>
    <name evidence="4" type="ordered locus">Msip34_0880</name>
</gene>
<reference evidence="4 5" key="2">
    <citation type="journal article" date="2011" name="J. Bacteriol.">
        <title>Genomes of three methylotrophs from a single niche uncover genetic and metabolic divergence of Methylophilaceae.</title>
        <authorList>
            <person name="Lapidus A."/>
            <person name="Clum A."/>
            <person name="Labutti K."/>
            <person name="Kaluzhnaya M.G."/>
            <person name="Lim S."/>
            <person name="Beck D.A."/>
            <person name="Glavina Del Rio T."/>
            <person name="Nolan M."/>
            <person name="Mavromatis K."/>
            <person name="Huntemann M."/>
            <person name="Lucas S."/>
            <person name="Lidstrom M.E."/>
            <person name="Ivanova N."/>
            <person name="Chistoserdova L."/>
        </authorList>
    </citation>
    <scope>NUCLEOTIDE SEQUENCE [LARGE SCALE GENOMIC DNA]</scope>
    <source>
        <strain evidence="4 5">SIP3-4</strain>
    </source>
</reference>
<dbReference type="KEGG" id="mei:Msip34_0880"/>
<evidence type="ECO:0000313" key="5">
    <source>
        <dbReference type="Proteomes" id="UP000002743"/>
    </source>
</evidence>
<feature type="signal peptide" evidence="2">
    <location>
        <begin position="1"/>
        <end position="29"/>
    </location>
</feature>
<evidence type="ECO:0000259" key="3">
    <source>
        <dbReference type="Pfam" id="PF13488"/>
    </source>
</evidence>
<keyword evidence="5" id="KW-1185">Reference proteome</keyword>
<dbReference type="EMBL" id="CP001674">
    <property type="protein sequence ID" value="ACT50128.1"/>
    <property type="molecule type" value="Genomic_DNA"/>
</dbReference>
<dbReference type="InterPro" id="IPR039567">
    <property type="entry name" value="Gly-zipper"/>
</dbReference>
<feature type="compositionally biased region" description="Basic residues" evidence="1">
    <location>
        <begin position="123"/>
        <end position="137"/>
    </location>
</feature>
<dbReference type="RefSeq" id="WP_015829682.1">
    <property type="nucleotide sequence ID" value="NC_012969.1"/>
</dbReference>
<feature type="chain" id="PRO_5002973856" evidence="2">
    <location>
        <begin position="30"/>
        <end position="143"/>
    </location>
</feature>
<name>C6XC53_METGS</name>
<proteinExistence type="predicted"/>
<sequence precursor="true">MLKNKMNTKITHACAALALVCAFSTSAQADGFMEVNGPSILGGALGGGAGAIVGSSIGGRDGAIIGGAIGAAAGVAIASQTPRYQAEPRYRPAPRVYYQPAPRVYYQPAPRGYMVYERDWRGPRHHDHRHDHDRHYRYQGYGY</sequence>
<reference evidence="5" key="1">
    <citation type="submission" date="2009-07" db="EMBL/GenBank/DDBJ databases">
        <title>Complete sequence of chromosome of Methylovorus sp. SIP3-4.</title>
        <authorList>
            <person name="Lucas S."/>
            <person name="Copeland A."/>
            <person name="Lapidus A."/>
            <person name="Glavina del Rio T."/>
            <person name="Tice H."/>
            <person name="Bruce D."/>
            <person name="Goodwin L."/>
            <person name="Pitluck S."/>
            <person name="Clum A."/>
            <person name="Larimer F."/>
            <person name="Land M."/>
            <person name="Hauser L."/>
            <person name="Kyrpides N."/>
            <person name="Mikhailova N."/>
            <person name="Kayluzhnaya M."/>
            <person name="Chistoserdova L."/>
        </authorList>
    </citation>
    <scope>NUCLEOTIDE SEQUENCE [LARGE SCALE GENOMIC DNA]</scope>
    <source>
        <strain evidence="5">SIP3-4</strain>
    </source>
</reference>
<evidence type="ECO:0000256" key="1">
    <source>
        <dbReference type="SAM" id="MobiDB-lite"/>
    </source>
</evidence>
<evidence type="ECO:0000256" key="2">
    <source>
        <dbReference type="SAM" id="SignalP"/>
    </source>
</evidence>
<keyword evidence="2" id="KW-0732">Signal</keyword>
<evidence type="ECO:0000313" key="4">
    <source>
        <dbReference type="EMBL" id="ACT50128.1"/>
    </source>
</evidence>
<dbReference type="Pfam" id="PF13488">
    <property type="entry name" value="Gly-zipper_Omp"/>
    <property type="match status" value="1"/>
</dbReference>
<dbReference type="STRING" id="582744.Msip34_0880"/>
<dbReference type="Proteomes" id="UP000002743">
    <property type="component" value="Chromosome"/>
</dbReference>
<organism evidence="4 5">
    <name type="scientific">Methylovorus glucosotrophus (strain SIP3-4)</name>
    <dbReference type="NCBI Taxonomy" id="582744"/>
    <lineage>
        <taxon>Bacteria</taxon>
        <taxon>Pseudomonadati</taxon>
        <taxon>Pseudomonadota</taxon>
        <taxon>Betaproteobacteria</taxon>
        <taxon>Nitrosomonadales</taxon>
        <taxon>Methylophilaceae</taxon>
        <taxon>Methylovorus</taxon>
    </lineage>
</organism>
<feature type="region of interest" description="Disordered" evidence="1">
    <location>
        <begin position="122"/>
        <end position="143"/>
    </location>
</feature>